<reference evidence="1" key="1">
    <citation type="submission" date="2021-06" db="EMBL/GenBank/DDBJ databases">
        <authorList>
            <person name="Kallberg Y."/>
            <person name="Tangrot J."/>
            <person name="Rosling A."/>
        </authorList>
    </citation>
    <scope>NUCLEOTIDE SEQUENCE</scope>
    <source>
        <strain evidence="1">FL966</strain>
    </source>
</reference>
<protein>
    <submittedName>
        <fullName evidence="1">5793_t:CDS:1</fullName>
    </submittedName>
</protein>
<accession>A0A9N8ZIC4</accession>
<proteinExistence type="predicted"/>
<evidence type="ECO:0000313" key="1">
    <source>
        <dbReference type="EMBL" id="CAG8496864.1"/>
    </source>
</evidence>
<keyword evidence="2" id="KW-1185">Reference proteome</keyword>
<evidence type="ECO:0000313" key="2">
    <source>
        <dbReference type="Proteomes" id="UP000789759"/>
    </source>
</evidence>
<dbReference type="Proteomes" id="UP000789759">
    <property type="component" value="Unassembled WGS sequence"/>
</dbReference>
<dbReference type="AlphaFoldDB" id="A0A9N8ZIC4"/>
<dbReference type="OrthoDB" id="2381955at2759"/>
<gene>
    <name evidence="1" type="ORF">CPELLU_LOCUS2257</name>
</gene>
<organism evidence="1 2">
    <name type="scientific">Cetraspora pellucida</name>
    <dbReference type="NCBI Taxonomy" id="1433469"/>
    <lineage>
        <taxon>Eukaryota</taxon>
        <taxon>Fungi</taxon>
        <taxon>Fungi incertae sedis</taxon>
        <taxon>Mucoromycota</taxon>
        <taxon>Glomeromycotina</taxon>
        <taxon>Glomeromycetes</taxon>
        <taxon>Diversisporales</taxon>
        <taxon>Gigasporaceae</taxon>
        <taxon>Cetraspora</taxon>
    </lineage>
</organism>
<sequence>MDFQTIDYKADGVAELFERPKQSLLFVLKVSEEPSNLDPDKFKDYREKLMKEGVFALNKFIIRTGPPTYEVCKTLGVFLAQGFEDNLEIGQIIYIGPGLYVFSPFMDPNLIIPTSPSNLEHASRLIRTLLCLRYNYTTGFTPDRPKFVTFSKFLPKEETSGKLDKMNRIM</sequence>
<dbReference type="EMBL" id="CAJVQA010000949">
    <property type="protein sequence ID" value="CAG8496864.1"/>
    <property type="molecule type" value="Genomic_DNA"/>
</dbReference>
<comment type="caution">
    <text evidence="1">The sequence shown here is derived from an EMBL/GenBank/DDBJ whole genome shotgun (WGS) entry which is preliminary data.</text>
</comment>
<name>A0A9N8ZIC4_9GLOM</name>